<dbReference type="Pfam" id="PF13442">
    <property type="entry name" value="Cytochrome_CBB3"/>
    <property type="match status" value="1"/>
</dbReference>
<name>A0AA96WKG4_9CYAN</name>
<evidence type="ECO:0000256" key="10">
    <source>
        <dbReference type="SAM" id="SignalP"/>
    </source>
</evidence>
<evidence type="ECO:0000256" key="9">
    <source>
        <dbReference type="PROSITE-ProRule" id="PRU00433"/>
    </source>
</evidence>
<dbReference type="PRINTS" id="PR00605">
    <property type="entry name" value="CYTCHROMECIC"/>
</dbReference>
<dbReference type="GO" id="GO:0009055">
    <property type="term" value="F:electron transfer activity"/>
    <property type="evidence" value="ECO:0007669"/>
    <property type="project" value="InterPro"/>
</dbReference>
<keyword evidence="5 9" id="KW-0479">Metal-binding</keyword>
<protein>
    <submittedName>
        <fullName evidence="12">C-type cytochrome</fullName>
    </submittedName>
</protein>
<keyword evidence="6" id="KW-0249">Electron transport</keyword>
<feature type="signal peptide" evidence="10">
    <location>
        <begin position="1"/>
        <end position="29"/>
    </location>
</feature>
<evidence type="ECO:0000256" key="3">
    <source>
        <dbReference type="ARBA" id="ARBA00022448"/>
    </source>
</evidence>
<evidence type="ECO:0000256" key="7">
    <source>
        <dbReference type="ARBA" id="ARBA00023004"/>
    </source>
</evidence>
<dbReference type="SUPFAM" id="SSF46626">
    <property type="entry name" value="Cytochrome c"/>
    <property type="match status" value="1"/>
</dbReference>
<dbReference type="InterPro" id="IPR009056">
    <property type="entry name" value="Cyt_c-like_dom"/>
</dbReference>
<sequence>MRRFFSLTLPLALICAAGFGLDWSALALADQAPPGAQIFELHCAGCHIHGGNIVRRNKTLKLKALQRNGMDNLTAISEIVLNGKGNMSAYQDRLTEAEIQSVAAYVLEQAEQGWK</sequence>
<dbReference type="PANTHER" id="PTHR34688:SF2">
    <property type="entry name" value="CYTOCHROME C6, CHLOROPLASTIC"/>
    <property type="match status" value="1"/>
</dbReference>
<evidence type="ECO:0000256" key="2">
    <source>
        <dbReference type="ARBA" id="ARBA00009650"/>
    </source>
</evidence>
<evidence type="ECO:0000256" key="1">
    <source>
        <dbReference type="ARBA" id="ARBA00004518"/>
    </source>
</evidence>
<dbReference type="PANTHER" id="PTHR34688">
    <property type="entry name" value="CYTOCHROME C6, CHLOROPLASTIC"/>
    <property type="match status" value="1"/>
</dbReference>
<evidence type="ECO:0000256" key="4">
    <source>
        <dbReference type="ARBA" id="ARBA00022617"/>
    </source>
</evidence>
<dbReference type="InterPro" id="IPR036909">
    <property type="entry name" value="Cyt_c-like_dom_sf"/>
</dbReference>
<evidence type="ECO:0000256" key="5">
    <source>
        <dbReference type="ARBA" id="ARBA00022723"/>
    </source>
</evidence>
<dbReference type="InterPro" id="IPR008168">
    <property type="entry name" value="Cyt_C_IC"/>
</dbReference>
<keyword evidence="7 9" id="KW-0408">Iron</keyword>
<reference evidence="12" key="1">
    <citation type="submission" date="2020-05" db="EMBL/GenBank/DDBJ databases">
        <authorList>
            <person name="Zhu T."/>
            <person name="Keshari N."/>
            <person name="Lu X."/>
        </authorList>
    </citation>
    <scope>NUCLEOTIDE SEQUENCE</scope>
    <source>
        <strain evidence="12">NK1-12</strain>
    </source>
</reference>
<gene>
    <name evidence="12" type="ORF">HJG54_27195</name>
</gene>
<dbReference type="Gene3D" id="1.10.760.10">
    <property type="entry name" value="Cytochrome c-like domain"/>
    <property type="match status" value="1"/>
</dbReference>
<dbReference type="PROSITE" id="PS51007">
    <property type="entry name" value="CYTC"/>
    <property type="match status" value="1"/>
</dbReference>
<dbReference type="InterPro" id="IPR023655">
    <property type="entry name" value="Cyt_C6"/>
</dbReference>
<evidence type="ECO:0000256" key="6">
    <source>
        <dbReference type="ARBA" id="ARBA00022982"/>
    </source>
</evidence>
<dbReference type="GO" id="GO:0020037">
    <property type="term" value="F:heme binding"/>
    <property type="evidence" value="ECO:0007669"/>
    <property type="project" value="InterPro"/>
</dbReference>
<feature type="domain" description="Cytochrome c" evidence="11">
    <location>
        <begin position="30"/>
        <end position="110"/>
    </location>
</feature>
<keyword evidence="10" id="KW-0732">Signal</keyword>
<dbReference type="EMBL" id="CP053586">
    <property type="protein sequence ID" value="WNZ26824.1"/>
    <property type="molecule type" value="Genomic_DNA"/>
</dbReference>
<comment type="subcellular location">
    <subcellularLocation>
        <location evidence="1">Cellular thylakoid lumen</location>
    </subcellularLocation>
</comment>
<dbReference type="GO" id="GO:0005506">
    <property type="term" value="F:iron ion binding"/>
    <property type="evidence" value="ECO:0007669"/>
    <property type="project" value="InterPro"/>
</dbReference>
<accession>A0AA96WKG4</accession>
<proteinExistence type="inferred from homology"/>
<feature type="chain" id="PRO_5041692661" evidence="10">
    <location>
        <begin position="30"/>
        <end position="115"/>
    </location>
</feature>
<comment type="similarity">
    <text evidence="2">Belongs to the cytochrome c family. PetJ subfamily.</text>
</comment>
<organism evidence="12">
    <name type="scientific">Leptolyngbya sp. NK1-12</name>
    <dbReference type="NCBI Taxonomy" id="2547451"/>
    <lineage>
        <taxon>Bacteria</taxon>
        <taxon>Bacillati</taxon>
        <taxon>Cyanobacteriota</taxon>
        <taxon>Cyanophyceae</taxon>
        <taxon>Leptolyngbyales</taxon>
        <taxon>Leptolyngbyaceae</taxon>
        <taxon>Leptolyngbya group</taxon>
        <taxon>Leptolyngbya</taxon>
    </lineage>
</organism>
<keyword evidence="4 9" id="KW-0349">Heme</keyword>
<evidence type="ECO:0000256" key="8">
    <source>
        <dbReference type="ARBA" id="ARBA00023078"/>
    </source>
</evidence>
<keyword evidence="8" id="KW-0793">Thylakoid</keyword>
<evidence type="ECO:0000313" key="12">
    <source>
        <dbReference type="EMBL" id="WNZ26824.1"/>
    </source>
</evidence>
<keyword evidence="3" id="KW-0813">Transport</keyword>
<dbReference type="AlphaFoldDB" id="A0AA96WKG4"/>
<dbReference type="GO" id="GO:0031979">
    <property type="term" value="C:plasma membrane-derived thylakoid lumen"/>
    <property type="evidence" value="ECO:0007669"/>
    <property type="project" value="UniProtKB-SubCell"/>
</dbReference>
<evidence type="ECO:0000259" key="11">
    <source>
        <dbReference type="PROSITE" id="PS51007"/>
    </source>
</evidence>